<comment type="caution">
    <text evidence="1">The sequence shown here is derived from an EMBL/GenBank/DDBJ whole genome shotgun (WGS) entry which is preliminary data.</text>
</comment>
<evidence type="ECO:0000313" key="2">
    <source>
        <dbReference type="Proteomes" id="UP001215598"/>
    </source>
</evidence>
<proteinExistence type="predicted"/>
<reference evidence="1" key="1">
    <citation type="submission" date="2023-03" db="EMBL/GenBank/DDBJ databases">
        <title>Massive genome expansion in bonnet fungi (Mycena s.s.) driven by repeated elements and novel gene families across ecological guilds.</title>
        <authorList>
            <consortium name="Lawrence Berkeley National Laboratory"/>
            <person name="Harder C.B."/>
            <person name="Miyauchi S."/>
            <person name="Viragh M."/>
            <person name="Kuo A."/>
            <person name="Thoen E."/>
            <person name="Andreopoulos B."/>
            <person name="Lu D."/>
            <person name="Skrede I."/>
            <person name="Drula E."/>
            <person name="Henrissat B."/>
            <person name="Morin E."/>
            <person name="Kohler A."/>
            <person name="Barry K."/>
            <person name="LaButti K."/>
            <person name="Morin E."/>
            <person name="Salamov A."/>
            <person name="Lipzen A."/>
            <person name="Mereny Z."/>
            <person name="Hegedus B."/>
            <person name="Baldrian P."/>
            <person name="Stursova M."/>
            <person name="Weitz H."/>
            <person name="Taylor A."/>
            <person name="Grigoriev I.V."/>
            <person name="Nagy L.G."/>
            <person name="Martin F."/>
            <person name="Kauserud H."/>
        </authorList>
    </citation>
    <scope>NUCLEOTIDE SEQUENCE</scope>
    <source>
        <strain evidence="1">CBHHK182m</strain>
    </source>
</reference>
<evidence type="ECO:0000313" key="1">
    <source>
        <dbReference type="EMBL" id="KAJ7753259.1"/>
    </source>
</evidence>
<dbReference type="EMBL" id="JARKIB010000056">
    <property type="protein sequence ID" value="KAJ7753259.1"/>
    <property type="molecule type" value="Genomic_DNA"/>
</dbReference>
<protein>
    <submittedName>
        <fullName evidence="1">Uncharacterized protein</fullName>
    </submittedName>
</protein>
<organism evidence="1 2">
    <name type="scientific">Mycena metata</name>
    <dbReference type="NCBI Taxonomy" id="1033252"/>
    <lineage>
        <taxon>Eukaryota</taxon>
        <taxon>Fungi</taxon>
        <taxon>Dikarya</taxon>
        <taxon>Basidiomycota</taxon>
        <taxon>Agaricomycotina</taxon>
        <taxon>Agaricomycetes</taxon>
        <taxon>Agaricomycetidae</taxon>
        <taxon>Agaricales</taxon>
        <taxon>Marasmiineae</taxon>
        <taxon>Mycenaceae</taxon>
        <taxon>Mycena</taxon>
    </lineage>
</organism>
<accession>A0AAD7J003</accession>
<sequence length="148" mass="15677">MGGTIRAEVVTMVPPTTGKNFTCGTSHRVFLGQDPQNRRGSKHQKGSISSIWAPFGLSKGLLESPRSGLSASEVGTTSEDIVFFAISMPGSPSISSRADIQWVIGLVLGLLESPELELSVGKISGDKPVIWPCAEFAIFADSMPLAML</sequence>
<keyword evidence="2" id="KW-1185">Reference proteome</keyword>
<name>A0AAD7J003_9AGAR</name>
<dbReference type="Proteomes" id="UP001215598">
    <property type="component" value="Unassembled WGS sequence"/>
</dbReference>
<gene>
    <name evidence="1" type="ORF">B0H16DRAFT_1459560</name>
</gene>
<dbReference type="AlphaFoldDB" id="A0AAD7J003"/>